<dbReference type="InterPro" id="IPR013249">
    <property type="entry name" value="RNA_pol_sigma70_r4_t2"/>
</dbReference>
<dbReference type="InterPro" id="IPR013324">
    <property type="entry name" value="RNA_pol_sigma_r3/r4-like"/>
</dbReference>
<comment type="caution">
    <text evidence="8">The sequence shown here is derived from an EMBL/GenBank/DDBJ whole genome shotgun (WGS) entry which is preliminary data.</text>
</comment>
<dbReference type="NCBIfam" id="TIGR02937">
    <property type="entry name" value="sigma70-ECF"/>
    <property type="match status" value="1"/>
</dbReference>
<dbReference type="GO" id="GO:0003677">
    <property type="term" value="F:DNA binding"/>
    <property type="evidence" value="ECO:0007669"/>
    <property type="project" value="UniProtKB-KW"/>
</dbReference>
<evidence type="ECO:0000256" key="5">
    <source>
        <dbReference type="ARBA" id="ARBA00023163"/>
    </source>
</evidence>
<feature type="domain" description="RNA polymerase sigma-70 region 2" evidence="6">
    <location>
        <begin position="40"/>
        <end position="107"/>
    </location>
</feature>
<dbReference type="Pfam" id="PF04542">
    <property type="entry name" value="Sigma70_r2"/>
    <property type="match status" value="1"/>
</dbReference>
<dbReference type="Pfam" id="PF08281">
    <property type="entry name" value="Sigma70_r4_2"/>
    <property type="match status" value="1"/>
</dbReference>
<dbReference type="InterPro" id="IPR014284">
    <property type="entry name" value="RNA_pol_sigma-70_dom"/>
</dbReference>
<keyword evidence="2" id="KW-0805">Transcription regulation</keyword>
<dbReference type="SUPFAM" id="SSF88659">
    <property type="entry name" value="Sigma3 and sigma4 domains of RNA polymerase sigma factors"/>
    <property type="match status" value="1"/>
</dbReference>
<keyword evidence="5" id="KW-0804">Transcription</keyword>
<dbReference type="InterPro" id="IPR007627">
    <property type="entry name" value="RNA_pol_sigma70_r2"/>
</dbReference>
<evidence type="ECO:0000259" key="6">
    <source>
        <dbReference type="Pfam" id="PF04542"/>
    </source>
</evidence>
<accession>A0A2H0WLZ2</accession>
<evidence type="ECO:0000256" key="1">
    <source>
        <dbReference type="ARBA" id="ARBA00010641"/>
    </source>
</evidence>
<evidence type="ECO:0000313" key="8">
    <source>
        <dbReference type="EMBL" id="PIS13676.1"/>
    </source>
</evidence>
<comment type="similarity">
    <text evidence="1">Belongs to the sigma-70 factor family. ECF subfamily.</text>
</comment>
<dbReference type="SUPFAM" id="SSF88946">
    <property type="entry name" value="Sigma2 domain of RNA polymerase sigma factors"/>
    <property type="match status" value="1"/>
</dbReference>
<protein>
    <recommendedName>
        <fullName evidence="10">RNA polymerase sigma factor</fullName>
    </recommendedName>
</protein>
<evidence type="ECO:0000313" key="9">
    <source>
        <dbReference type="Proteomes" id="UP000230353"/>
    </source>
</evidence>
<dbReference type="GO" id="GO:0006352">
    <property type="term" value="P:DNA-templated transcription initiation"/>
    <property type="evidence" value="ECO:0007669"/>
    <property type="project" value="InterPro"/>
</dbReference>
<proteinExistence type="inferred from homology"/>
<gene>
    <name evidence="8" type="ORF">COT67_00450</name>
</gene>
<sequence>MNKFYLQLEEEIKTNDGESLKDEELVMKAVDNPRLFEIFVDRYQDVFLRTAGRVLRSKEDSEDAVQEAFVKIYKNSKKYKKQPGIAFKSWAFKVLMNCVFTCYRKMKRNFNDSEYMDQLLYSGDENIDNTFEKKERRDEIESVLDGMPEELSDLMKEHYLKDRPYAEIASAKGISLATLKMKLFRARKKFKEVLEDM</sequence>
<evidence type="ECO:0000256" key="2">
    <source>
        <dbReference type="ARBA" id="ARBA00023015"/>
    </source>
</evidence>
<dbReference type="Gene3D" id="1.10.10.10">
    <property type="entry name" value="Winged helix-like DNA-binding domain superfamily/Winged helix DNA-binding domain"/>
    <property type="match status" value="1"/>
</dbReference>
<dbReference type="InterPro" id="IPR013325">
    <property type="entry name" value="RNA_pol_sigma_r2"/>
</dbReference>
<dbReference type="PANTHER" id="PTHR43133">
    <property type="entry name" value="RNA POLYMERASE ECF-TYPE SIGMA FACTO"/>
    <property type="match status" value="1"/>
</dbReference>
<dbReference type="Gene3D" id="1.10.1740.10">
    <property type="match status" value="1"/>
</dbReference>
<dbReference type="GO" id="GO:0016987">
    <property type="term" value="F:sigma factor activity"/>
    <property type="evidence" value="ECO:0007669"/>
    <property type="project" value="UniProtKB-KW"/>
</dbReference>
<evidence type="ECO:0000256" key="3">
    <source>
        <dbReference type="ARBA" id="ARBA00023082"/>
    </source>
</evidence>
<reference evidence="9" key="1">
    <citation type="submission" date="2017-09" db="EMBL/GenBank/DDBJ databases">
        <title>Depth-based differentiation of microbial function through sediment-hosted aquifers and enrichment of novel symbionts in the deep terrestrial subsurface.</title>
        <authorList>
            <person name="Probst A.J."/>
            <person name="Ladd B."/>
            <person name="Jarett J.K."/>
            <person name="Geller-Mcgrath D.E."/>
            <person name="Sieber C.M.K."/>
            <person name="Emerson J.B."/>
            <person name="Anantharaman K."/>
            <person name="Thomas B.C."/>
            <person name="Malmstrom R."/>
            <person name="Stieglmeier M."/>
            <person name="Klingl A."/>
            <person name="Woyke T."/>
            <person name="Ryan C.M."/>
            <person name="Banfield J.F."/>
        </authorList>
    </citation>
    <scope>NUCLEOTIDE SEQUENCE [LARGE SCALE GENOMIC DNA]</scope>
</reference>
<evidence type="ECO:0008006" key="10">
    <source>
        <dbReference type="Google" id="ProtNLM"/>
    </source>
</evidence>
<dbReference type="PANTHER" id="PTHR43133:SF8">
    <property type="entry name" value="RNA POLYMERASE SIGMA FACTOR HI_1459-RELATED"/>
    <property type="match status" value="1"/>
</dbReference>
<feature type="domain" description="RNA polymerase sigma factor 70 region 4 type 2" evidence="7">
    <location>
        <begin position="138"/>
        <end position="189"/>
    </location>
</feature>
<dbReference type="Proteomes" id="UP000230353">
    <property type="component" value="Unassembled WGS sequence"/>
</dbReference>
<organism evidence="8 9">
    <name type="scientific">Candidatus Tagabacteria bacterium CG09_land_8_20_14_0_10_41_14</name>
    <dbReference type="NCBI Taxonomy" id="1975021"/>
    <lineage>
        <taxon>Bacteria</taxon>
        <taxon>Candidatus Tagaibacteriota</taxon>
    </lineage>
</organism>
<name>A0A2H0WLZ2_9BACT</name>
<dbReference type="AlphaFoldDB" id="A0A2H0WLZ2"/>
<keyword evidence="4" id="KW-0238">DNA-binding</keyword>
<dbReference type="InterPro" id="IPR036388">
    <property type="entry name" value="WH-like_DNA-bd_sf"/>
</dbReference>
<keyword evidence="3" id="KW-0731">Sigma factor</keyword>
<dbReference type="EMBL" id="PEZL01000006">
    <property type="protein sequence ID" value="PIS13676.1"/>
    <property type="molecule type" value="Genomic_DNA"/>
</dbReference>
<evidence type="ECO:0000259" key="7">
    <source>
        <dbReference type="Pfam" id="PF08281"/>
    </source>
</evidence>
<evidence type="ECO:0000256" key="4">
    <source>
        <dbReference type="ARBA" id="ARBA00023125"/>
    </source>
</evidence>
<dbReference type="InterPro" id="IPR039425">
    <property type="entry name" value="RNA_pol_sigma-70-like"/>
</dbReference>